<dbReference type="GO" id="GO:0016020">
    <property type="term" value="C:membrane"/>
    <property type="evidence" value="ECO:0007669"/>
    <property type="project" value="Ensembl"/>
</dbReference>
<evidence type="ECO:0000313" key="15">
    <source>
        <dbReference type="Ensembl" id="ENSPSMP00000024742.1"/>
    </source>
</evidence>
<dbReference type="FunFam" id="3.10.360.10:FF:000001">
    <property type="entry name" value="Beta-defensin 1"/>
    <property type="match status" value="1"/>
</dbReference>
<keyword evidence="5 13" id="KW-0732">Signal</keyword>
<keyword evidence="7" id="KW-0044">Antibiotic</keyword>
<evidence type="ECO:0000256" key="10">
    <source>
        <dbReference type="ARBA" id="ARBA00037394"/>
    </source>
</evidence>
<dbReference type="Proteomes" id="UP000694414">
    <property type="component" value="Unplaced"/>
</dbReference>
<dbReference type="SMART" id="SM00048">
    <property type="entry name" value="DEFSN"/>
    <property type="match status" value="1"/>
</dbReference>
<evidence type="ECO:0000256" key="9">
    <source>
        <dbReference type="ARBA" id="ARBA00024380"/>
    </source>
</evidence>
<protein>
    <recommendedName>
        <fullName evidence="11">Beta-defensin 1</fullName>
    </recommendedName>
    <alternativeName>
        <fullName evidence="12">Defensin, beta 1</fullName>
    </alternativeName>
</protein>
<evidence type="ECO:0000259" key="14">
    <source>
        <dbReference type="SMART" id="SM00048"/>
    </source>
</evidence>
<dbReference type="AlphaFoldDB" id="A0A8C9A4A2"/>
<dbReference type="GO" id="GO:0005615">
    <property type="term" value="C:extracellular space"/>
    <property type="evidence" value="ECO:0007669"/>
    <property type="project" value="Ensembl"/>
</dbReference>
<dbReference type="GeneTree" id="ENSGT00390000017014"/>
<name>A0A8C9A4A2_PROSS</name>
<dbReference type="SUPFAM" id="SSF57392">
    <property type="entry name" value="Defensin-like"/>
    <property type="match status" value="1"/>
</dbReference>
<reference evidence="15" key="1">
    <citation type="submission" date="2025-08" db="UniProtKB">
        <authorList>
            <consortium name="Ensembl"/>
        </authorList>
    </citation>
    <scope>IDENTIFICATION</scope>
</reference>
<gene>
    <name evidence="15" type="primary">DEFB1</name>
</gene>
<comment type="similarity">
    <text evidence="2">Belongs to the beta-defensin family.</text>
</comment>
<evidence type="ECO:0000313" key="16">
    <source>
        <dbReference type="Proteomes" id="UP000694414"/>
    </source>
</evidence>
<dbReference type="GO" id="GO:1990742">
    <property type="term" value="C:microvesicle"/>
    <property type="evidence" value="ECO:0007669"/>
    <property type="project" value="Ensembl"/>
</dbReference>
<evidence type="ECO:0000256" key="13">
    <source>
        <dbReference type="SAM" id="SignalP"/>
    </source>
</evidence>
<evidence type="ECO:0000256" key="3">
    <source>
        <dbReference type="ARBA" id="ARBA00022525"/>
    </source>
</evidence>
<comment type="subunit">
    <text evidence="9">Monomer. Homodimer.</text>
</comment>
<feature type="chain" id="PRO_5034312230" description="Beta-defensin 1" evidence="13">
    <location>
        <begin position="21"/>
        <end position="68"/>
    </location>
</feature>
<feature type="signal peptide" evidence="13">
    <location>
        <begin position="1"/>
        <end position="20"/>
    </location>
</feature>
<comment type="subcellular location">
    <subcellularLocation>
        <location evidence="1">Secreted</location>
    </subcellularLocation>
</comment>
<evidence type="ECO:0000256" key="6">
    <source>
        <dbReference type="ARBA" id="ARBA00022940"/>
    </source>
</evidence>
<keyword evidence="4" id="KW-0929">Antimicrobial</keyword>
<evidence type="ECO:0000256" key="12">
    <source>
        <dbReference type="ARBA" id="ARBA00041630"/>
    </source>
</evidence>
<keyword evidence="16" id="KW-1185">Reference proteome</keyword>
<dbReference type="GO" id="GO:0002227">
    <property type="term" value="P:innate immune response in mucosa"/>
    <property type="evidence" value="ECO:0007669"/>
    <property type="project" value="Ensembl"/>
</dbReference>
<keyword evidence="8" id="KW-1015">Disulfide bond</keyword>
<accession>A0A8C9A4A2</accession>
<dbReference type="Pfam" id="PF00711">
    <property type="entry name" value="Defensin_beta"/>
    <property type="match status" value="1"/>
</dbReference>
<dbReference type="Ensembl" id="ENSPSMT00000028694.1">
    <property type="protein sequence ID" value="ENSPSMP00000024742.1"/>
    <property type="gene ID" value="ENSPSMG00000017436.1"/>
</dbReference>
<dbReference type="PANTHER" id="PTHR21388:SF9">
    <property type="entry name" value="BETA-DEFENSIN 1"/>
    <property type="match status" value="1"/>
</dbReference>
<feature type="domain" description="Beta/alpha-defensin C-terminal" evidence="14">
    <location>
        <begin position="36"/>
        <end position="67"/>
    </location>
</feature>
<keyword evidence="6" id="KW-0211">Defensin</keyword>
<evidence type="ECO:0000256" key="5">
    <source>
        <dbReference type="ARBA" id="ARBA00022729"/>
    </source>
</evidence>
<organism evidence="15 16">
    <name type="scientific">Prolemur simus</name>
    <name type="common">Greater bamboo lemur</name>
    <name type="synonym">Hapalemur simus</name>
    <dbReference type="NCBI Taxonomy" id="1328070"/>
    <lineage>
        <taxon>Eukaryota</taxon>
        <taxon>Metazoa</taxon>
        <taxon>Chordata</taxon>
        <taxon>Craniata</taxon>
        <taxon>Vertebrata</taxon>
        <taxon>Euteleostomi</taxon>
        <taxon>Mammalia</taxon>
        <taxon>Eutheria</taxon>
        <taxon>Euarchontoglires</taxon>
        <taxon>Primates</taxon>
        <taxon>Strepsirrhini</taxon>
        <taxon>Lemuriformes</taxon>
        <taxon>Lemuridae</taxon>
        <taxon>Prolemur</taxon>
    </lineage>
</organism>
<dbReference type="GO" id="GO:0042802">
    <property type="term" value="F:identical protein binding"/>
    <property type="evidence" value="ECO:0007669"/>
    <property type="project" value="Ensembl"/>
</dbReference>
<evidence type="ECO:0000256" key="2">
    <source>
        <dbReference type="ARBA" id="ARBA00007371"/>
    </source>
</evidence>
<evidence type="ECO:0000256" key="8">
    <source>
        <dbReference type="ARBA" id="ARBA00023157"/>
    </source>
</evidence>
<dbReference type="GO" id="GO:0097225">
    <property type="term" value="C:sperm midpiece"/>
    <property type="evidence" value="ECO:0007669"/>
    <property type="project" value="Ensembl"/>
</dbReference>
<proteinExistence type="inferred from homology"/>
<dbReference type="GO" id="GO:0050830">
    <property type="term" value="P:defense response to Gram-positive bacterium"/>
    <property type="evidence" value="ECO:0007669"/>
    <property type="project" value="Ensembl"/>
</dbReference>
<dbReference type="PANTHER" id="PTHR21388">
    <property type="entry name" value="BETA-DEFENSIN-RELATED"/>
    <property type="match status" value="1"/>
</dbReference>
<reference evidence="15" key="2">
    <citation type="submission" date="2025-09" db="UniProtKB">
        <authorList>
            <consortium name="Ensembl"/>
        </authorList>
    </citation>
    <scope>IDENTIFICATION</scope>
</reference>
<evidence type="ECO:0000256" key="1">
    <source>
        <dbReference type="ARBA" id="ARBA00004613"/>
    </source>
</evidence>
<dbReference type="GO" id="GO:0050829">
    <property type="term" value="P:defense response to Gram-negative bacterium"/>
    <property type="evidence" value="ECO:0007669"/>
    <property type="project" value="Ensembl"/>
</dbReference>
<keyword evidence="3" id="KW-0964">Secreted</keyword>
<evidence type="ECO:0000256" key="7">
    <source>
        <dbReference type="ARBA" id="ARBA00023022"/>
    </source>
</evidence>
<evidence type="ECO:0000256" key="4">
    <source>
        <dbReference type="ARBA" id="ARBA00022529"/>
    </source>
</evidence>
<dbReference type="GO" id="GO:0061844">
    <property type="term" value="P:antimicrobial humoral immune response mediated by antimicrobial peptide"/>
    <property type="evidence" value="ECO:0007669"/>
    <property type="project" value="Ensembl"/>
</dbReference>
<dbReference type="GO" id="GO:0019722">
    <property type="term" value="P:calcium-mediated signaling"/>
    <property type="evidence" value="ECO:0007669"/>
    <property type="project" value="Ensembl"/>
</dbReference>
<comment type="function">
    <text evidence="10">Has bactericidal activity. May act as a ligand for C-C chemokine receptor CCR6. Positively regulates the sperm motility and bactericidal activity in a CCR6-dependent manner. Binds to CCR6 and triggers Ca2+ mobilization in the sperm which is important for its motility.</text>
</comment>
<dbReference type="InterPro" id="IPR001855">
    <property type="entry name" value="Defensin_beta-like"/>
</dbReference>
<sequence>MRTPCLLLLTLCLLVSQVAPGILLRRLIRKPDHYVCHKNGGICFYSACPKQYTKVIGTCYRKKAKCCK</sequence>
<dbReference type="GO" id="GO:0019731">
    <property type="term" value="P:antibacterial humoral response"/>
    <property type="evidence" value="ECO:0007669"/>
    <property type="project" value="Ensembl"/>
</dbReference>
<dbReference type="GO" id="GO:0060474">
    <property type="term" value="P:positive regulation of flagellated sperm motility involved in capacitation"/>
    <property type="evidence" value="ECO:0007669"/>
    <property type="project" value="Ensembl"/>
</dbReference>
<dbReference type="InterPro" id="IPR006080">
    <property type="entry name" value="Beta/alpha-defensin_C"/>
</dbReference>
<dbReference type="Gene3D" id="3.10.360.10">
    <property type="entry name" value="Antimicrobial Peptide, Beta-defensin 2, Chain A"/>
    <property type="match status" value="1"/>
</dbReference>
<evidence type="ECO:0000256" key="11">
    <source>
        <dbReference type="ARBA" id="ARBA00040807"/>
    </source>
</evidence>
<dbReference type="GO" id="GO:0031731">
    <property type="term" value="F:CCR6 chemokine receptor binding"/>
    <property type="evidence" value="ECO:0007669"/>
    <property type="project" value="Ensembl"/>
</dbReference>